<name>A0A1Y2C900_9FUNG</name>
<evidence type="ECO:0000313" key="3">
    <source>
        <dbReference type="Proteomes" id="UP000193642"/>
    </source>
</evidence>
<comment type="caution">
    <text evidence="2">The sequence shown here is derived from an EMBL/GenBank/DDBJ whole genome shotgun (WGS) entry which is preliminary data.</text>
</comment>
<sequence length="170" mass="17792">MVEVSVPGSVTALPPPTTNLDELTDLLKLNAQLSMESPTDRKQPRPSMDSSASRPPSLKSLKDVPVQAQAQTFAAQAKRQTMSFLGALGFGAPKEAATATTAADKSDDAASVSSASIAPETTRIAMLMNGLRSLAGQERTITVGGVVVDEKVRKEVSSVFDDLSFDVSLA</sequence>
<feature type="region of interest" description="Disordered" evidence="1">
    <location>
        <begin position="96"/>
        <end position="115"/>
    </location>
</feature>
<gene>
    <name evidence="2" type="ORF">BCR33DRAFT_717701</name>
</gene>
<dbReference type="AlphaFoldDB" id="A0A1Y2C900"/>
<evidence type="ECO:0000256" key="1">
    <source>
        <dbReference type="SAM" id="MobiDB-lite"/>
    </source>
</evidence>
<feature type="region of interest" description="Disordered" evidence="1">
    <location>
        <begin position="30"/>
        <end position="64"/>
    </location>
</feature>
<dbReference type="EMBL" id="MCGO01000025">
    <property type="protein sequence ID" value="ORY43502.1"/>
    <property type="molecule type" value="Genomic_DNA"/>
</dbReference>
<evidence type="ECO:0000313" key="2">
    <source>
        <dbReference type="EMBL" id="ORY43502.1"/>
    </source>
</evidence>
<reference evidence="2 3" key="1">
    <citation type="submission" date="2016-07" db="EMBL/GenBank/DDBJ databases">
        <title>Pervasive Adenine N6-methylation of Active Genes in Fungi.</title>
        <authorList>
            <consortium name="DOE Joint Genome Institute"/>
            <person name="Mondo S.J."/>
            <person name="Dannebaum R.O."/>
            <person name="Kuo R.C."/>
            <person name="Labutti K."/>
            <person name="Haridas S."/>
            <person name="Kuo A."/>
            <person name="Salamov A."/>
            <person name="Ahrendt S.R."/>
            <person name="Lipzen A."/>
            <person name="Sullivan W."/>
            <person name="Andreopoulos W.B."/>
            <person name="Clum A."/>
            <person name="Lindquist E."/>
            <person name="Daum C."/>
            <person name="Ramamoorthy G.K."/>
            <person name="Gryganskyi A."/>
            <person name="Culley D."/>
            <person name="Magnuson J.K."/>
            <person name="James T.Y."/>
            <person name="O'Malley M.A."/>
            <person name="Stajich J.E."/>
            <person name="Spatafora J.W."/>
            <person name="Visel A."/>
            <person name="Grigoriev I.V."/>
        </authorList>
    </citation>
    <scope>NUCLEOTIDE SEQUENCE [LARGE SCALE GENOMIC DNA]</scope>
    <source>
        <strain evidence="2 3">JEL800</strain>
    </source>
</reference>
<protein>
    <submittedName>
        <fullName evidence="2">Uncharacterized protein</fullName>
    </submittedName>
</protein>
<organism evidence="2 3">
    <name type="scientific">Rhizoclosmatium globosum</name>
    <dbReference type="NCBI Taxonomy" id="329046"/>
    <lineage>
        <taxon>Eukaryota</taxon>
        <taxon>Fungi</taxon>
        <taxon>Fungi incertae sedis</taxon>
        <taxon>Chytridiomycota</taxon>
        <taxon>Chytridiomycota incertae sedis</taxon>
        <taxon>Chytridiomycetes</taxon>
        <taxon>Chytridiales</taxon>
        <taxon>Chytriomycetaceae</taxon>
        <taxon>Rhizoclosmatium</taxon>
    </lineage>
</organism>
<dbReference type="Proteomes" id="UP000193642">
    <property type="component" value="Unassembled WGS sequence"/>
</dbReference>
<accession>A0A1Y2C900</accession>
<keyword evidence="3" id="KW-1185">Reference proteome</keyword>
<proteinExistence type="predicted"/>